<dbReference type="NCBIfam" id="NF037959">
    <property type="entry name" value="MFS_SpdSyn"/>
    <property type="match status" value="1"/>
</dbReference>
<accession>A0A941I133</accession>
<reference evidence="3" key="1">
    <citation type="submission" date="2021-04" db="EMBL/GenBank/DDBJ databases">
        <title>Phycicoccus avicenniae sp. nov., a novel endophytic actinomycetes isolated from branch of Avicennia mariana.</title>
        <authorList>
            <person name="Tuo L."/>
        </authorList>
    </citation>
    <scope>NUCLEOTIDE SEQUENCE</scope>
    <source>
        <strain evidence="3">BSK3Z-2</strain>
    </source>
</reference>
<dbReference type="PANTHER" id="PTHR43317">
    <property type="entry name" value="THERMOSPERMINE SYNTHASE ACAULIS5"/>
    <property type="match status" value="1"/>
</dbReference>
<proteinExistence type="predicted"/>
<dbReference type="SUPFAM" id="SSF53335">
    <property type="entry name" value="S-adenosyl-L-methionine-dependent methyltransferases"/>
    <property type="match status" value="1"/>
</dbReference>
<evidence type="ECO:0000313" key="4">
    <source>
        <dbReference type="Proteomes" id="UP000677016"/>
    </source>
</evidence>
<feature type="transmembrane region" description="Helical" evidence="2">
    <location>
        <begin position="40"/>
        <end position="57"/>
    </location>
</feature>
<keyword evidence="4" id="KW-1185">Reference proteome</keyword>
<evidence type="ECO:0000313" key="3">
    <source>
        <dbReference type="EMBL" id="MBR7744757.1"/>
    </source>
</evidence>
<evidence type="ECO:0000256" key="2">
    <source>
        <dbReference type="SAM" id="Phobius"/>
    </source>
</evidence>
<feature type="transmembrane region" description="Helical" evidence="2">
    <location>
        <begin position="140"/>
        <end position="160"/>
    </location>
</feature>
<evidence type="ECO:0000256" key="1">
    <source>
        <dbReference type="ARBA" id="ARBA00023115"/>
    </source>
</evidence>
<gene>
    <name evidence="3" type="ORF">KC207_15780</name>
</gene>
<keyword evidence="2" id="KW-0472">Membrane</keyword>
<name>A0A941I133_9MICO</name>
<dbReference type="Gene3D" id="3.40.50.150">
    <property type="entry name" value="Vaccinia Virus protein VP39"/>
    <property type="match status" value="1"/>
</dbReference>
<dbReference type="AlphaFoldDB" id="A0A941I133"/>
<feature type="transmembrane region" description="Helical" evidence="2">
    <location>
        <begin position="69"/>
        <end position="87"/>
    </location>
</feature>
<dbReference type="SUPFAM" id="SSF103473">
    <property type="entry name" value="MFS general substrate transporter"/>
    <property type="match status" value="1"/>
</dbReference>
<organism evidence="3 4">
    <name type="scientific">Phycicoccus avicenniae</name>
    <dbReference type="NCBI Taxonomy" id="2828860"/>
    <lineage>
        <taxon>Bacteria</taxon>
        <taxon>Bacillati</taxon>
        <taxon>Actinomycetota</taxon>
        <taxon>Actinomycetes</taxon>
        <taxon>Micrococcales</taxon>
        <taxon>Intrasporangiaceae</taxon>
        <taxon>Phycicoccus</taxon>
    </lineage>
</organism>
<dbReference type="Proteomes" id="UP000677016">
    <property type="component" value="Unassembled WGS sequence"/>
</dbReference>
<feature type="transmembrane region" description="Helical" evidence="2">
    <location>
        <begin position="99"/>
        <end position="119"/>
    </location>
</feature>
<feature type="transmembrane region" description="Helical" evidence="2">
    <location>
        <begin position="190"/>
        <end position="210"/>
    </location>
</feature>
<dbReference type="CDD" id="cd02440">
    <property type="entry name" value="AdoMet_MTases"/>
    <property type="match status" value="1"/>
</dbReference>
<dbReference type="InterPro" id="IPR029063">
    <property type="entry name" value="SAM-dependent_MTases_sf"/>
</dbReference>
<dbReference type="GO" id="GO:0006596">
    <property type="term" value="P:polyamine biosynthetic process"/>
    <property type="evidence" value="ECO:0007669"/>
    <property type="project" value="UniProtKB-KW"/>
</dbReference>
<dbReference type="PANTHER" id="PTHR43317:SF1">
    <property type="entry name" value="THERMOSPERMINE SYNTHASE ACAULIS5"/>
    <property type="match status" value="1"/>
</dbReference>
<keyword evidence="2" id="KW-0812">Transmembrane</keyword>
<feature type="transmembrane region" description="Helical" evidence="2">
    <location>
        <begin position="166"/>
        <end position="183"/>
    </location>
</feature>
<dbReference type="EMBL" id="JAGSNF010000023">
    <property type="protein sequence ID" value="MBR7744757.1"/>
    <property type="molecule type" value="Genomic_DNA"/>
</dbReference>
<keyword evidence="2" id="KW-1133">Transmembrane helix</keyword>
<comment type="caution">
    <text evidence="3">The sequence shown here is derived from an EMBL/GenBank/DDBJ whole genome shotgun (WGS) entry which is preliminary data.</text>
</comment>
<protein>
    <submittedName>
        <fullName evidence="3">Fused MFS/spermidine synthase</fullName>
    </submittedName>
</protein>
<dbReference type="Gene3D" id="1.20.1250.20">
    <property type="entry name" value="MFS general substrate transporter like domains"/>
    <property type="match status" value="1"/>
</dbReference>
<dbReference type="InterPro" id="IPR036259">
    <property type="entry name" value="MFS_trans_sf"/>
</dbReference>
<sequence length="491" mass="50286">MGDVAASVLVFGSSCAVLVVEIVALRLLAPYFGLTLETSTLVIGLALAAIAAGAWLGGRWADGHDARGLLGRLLYISGAVVAATPFLVRGAGSVPDSGLLLPVTTACIVVPGALLSAMTPMVTKLRLATLEQTGSVVGRLSGIGTAGAITGTVVTGFVLISTVPVTWIMVGLGVLLAAGGVATEVHSRRAVAAATAAGVLLVGAGGALLLPSGCDYETTYHCAVVQADPDREGGLSLVLDNLRHSYVDVGDPEYLEFSYVKALAAATEASYPAGEAIDAHHLGGGGLTLPRWLATTRPGTTSTVSEIDPGVVEVDEERLGLETGPDLEVRVEDARTGLDAIDDDSRDLVVGDAFGGVSVPWHLTTVEVLGEVRRVLGDDGLYAANLIDYPPLGFARAEVETLGAVFDHVALAATPASVRNESGGNLVALASDAPIDTAAWQEALDARDVGWQVIEGAELDAWVGDSPVLTDDYAPVDQLLTPYPSARAVSG</sequence>
<keyword evidence="1" id="KW-0620">Polyamine biosynthesis</keyword>